<dbReference type="GO" id="GO:0008195">
    <property type="term" value="F:phosphatidate phosphatase activity"/>
    <property type="evidence" value="ECO:0007669"/>
    <property type="project" value="TreeGrafter"/>
</dbReference>
<dbReference type="Gene3D" id="1.20.144.10">
    <property type="entry name" value="Phosphatidic acid phosphatase type 2/haloperoxidase"/>
    <property type="match status" value="1"/>
</dbReference>
<dbReference type="InterPro" id="IPR036938">
    <property type="entry name" value="PAP2/HPO_sf"/>
</dbReference>
<comment type="subcellular location">
    <subcellularLocation>
        <location evidence="2">Cell envelope</location>
    </subcellularLocation>
    <subcellularLocation>
        <location evidence="1">Endomembrane system</location>
        <topology evidence="1">Multi-pass membrane protein</topology>
    </subcellularLocation>
</comment>
<feature type="transmembrane region" description="Helical" evidence="5">
    <location>
        <begin position="147"/>
        <end position="166"/>
    </location>
</feature>
<reference evidence="6" key="1">
    <citation type="submission" date="2021-04" db="EMBL/GenBank/DDBJ databases">
        <authorList>
            <consortium name="Wellcome Sanger Institute Data Sharing"/>
        </authorList>
    </citation>
    <scope>NUCLEOTIDE SEQUENCE [LARGE SCALE GENOMIC DNA]</scope>
</reference>
<feature type="transmembrane region" description="Helical" evidence="5">
    <location>
        <begin position="37"/>
        <end position="61"/>
    </location>
</feature>
<accession>A0A671V3B6</accession>
<evidence type="ECO:0000256" key="2">
    <source>
        <dbReference type="ARBA" id="ARBA00004196"/>
    </source>
</evidence>
<dbReference type="PANTHER" id="PTHR10165:SF26">
    <property type="entry name" value="PHOSPHOLIPID PHOSPHATASE 1"/>
    <property type="match status" value="1"/>
</dbReference>
<evidence type="ECO:0000256" key="4">
    <source>
        <dbReference type="ARBA" id="ARBA00023180"/>
    </source>
</evidence>
<evidence type="ECO:0000256" key="5">
    <source>
        <dbReference type="SAM" id="Phobius"/>
    </source>
</evidence>
<keyword evidence="5" id="KW-0472">Membrane</keyword>
<dbReference type="Proteomes" id="UP000472265">
    <property type="component" value="Chromosome 12"/>
</dbReference>
<evidence type="ECO:0000313" key="6">
    <source>
        <dbReference type="Ensembl" id="ENSSAUP00010021237.1"/>
    </source>
</evidence>
<dbReference type="GO" id="GO:0007165">
    <property type="term" value="P:signal transduction"/>
    <property type="evidence" value="ECO:0007669"/>
    <property type="project" value="TreeGrafter"/>
</dbReference>
<dbReference type="AlphaFoldDB" id="A0A671V3B6"/>
<dbReference type="InParanoid" id="A0A671V3B6"/>
<dbReference type="GO" id="GO:0046839">
    <property type="term" value="P:phospholipid dephosphorylation"/>
    <property type="evidence" value="ECO:0007669"/>
    <property type="project" value="TreeGrafter"/>
</dbReference>
<reference evidence="6" key="3">
    <citation type="submission" date="2025-09" db="UniProtKB">
        <authorList>
            <consortium name="Ensembl"/>
        </authorList>
    </citation>
    <scope>IDENTIFICATION</scope>
</reference>
<protein>
    <submittedName>
        <fullName evidence="6">Phospholipid phosphatase 1a</fullName>
    </submittedName>
</protein>
<reference evidence="6" key="2">
    <citation type="submission" date="2025-08" db="UniProtKB">
        <authorList>
            <consortium name="Ensembl"/>
        </authorList>
    </citation>
    <scope>IDENTIFICATION</scope>
</reference>
<organism evidence="6 7">
    <name type="scientific">Sparus aurata</name>
    <name type="common">Gilthead sea bream</name>
    <dbReference type="NCBI Taxonomy" id="8175"/>
    <lineage>
        <taxon>Eukaryota</taxon>
        <taxon>Metazoa</taxon>
        <taxon>Chordata</taxon>
        <taxon>Craniata</taxon>
        <taxon>Vertebrata</taxon>
        <taxon>Euteleostomi</taxon>
        <taxon>Actinopterygii</taxon>
        <taxon>Neopterygii</taxon>
        <taxon>Teleostei</taxon>
        <taxon>Neoteleostei</taxon>
        <taxon>Acanthomorphata</taxon>
        <taxon>Eupercaria</taxon>
        <taxon>Spariformes</taxon>
        <taxon>Sparidae</taxon>
        <taxon>Sparus</taxon>
    </lineage>
</organism>
<evidence type="ECO:0000256" key="3">
    <source>
        <dbReference type="ARBA" id="ARBA00022801"/>
    </source>
</evidence>
<dbReference type="Ensembl" id="ENSSAUT00010022450.1">
    <property type="protein sequence ID" value="ENSSAUP00010021237.1"/>
    <property type="gene ID" value="ENSSAUG00010009431.1"/>
</dbReference>
<feature type="transmembrane region" description="Helical" evidence="5">
    <location>
        <begin position="73"/>
        <end position="90"/>
    </location>
</feature>
<sequence length="247" mass="27486">FILFFSLIASLLAGLPFVIFTITGVRYHHEEVTISYDFLGGVMIPVTILTMIIGECLLVYLKRIKSKSSFGSYVASVYKAVGTFLFGAAMNQSLTSIAKYNIKPDLVDVCKPEWRLGNCSLNYDACTEDEPLSNEGRLSFYSGHSSLSMYCMLFLAVSTCNGYILIAPSHAQIFSPHAHILCLHLNVFCFLSKCLLELKNHMPVLTFLLLVVFVSDFFKPCVDPRKEADIPHTSLQETPTNGKSKLS</sequence>
<dbReference type="GeneTree" id="ENSGT00940000156730"/>
<evidence type="ECO:0000256" key="1">
    <source>
        <dbReference type="ARBA" id="ARBA00004127"/>
    </source>
</evidence>
<evidence type="ECO:0000313" key="7">
    <source>
        <dbReference type="Proteomes" id="UP000472265"/>
    </source>
</evidence>
<dbReference type="SUPFAM" id="SSF48317">
    <property type="entry name" value="Acid phosphatase/Vanadium-dependent haloperoxidase"/>
    <property type="match status" value="1"/>
</dbReference>
<keyword evidence="4" id="KW-0325">Glycoprotein</keyword>
<keyword evidence="3" id="KW-0378">Hydrolase</keyword>
<name>A0A671V3B6_SPAAU</name>
<keyword evidence="7" id="KW-1185">Reference proteome</keyword>
<keyword evidence="5" id="KW-0812">Transmembrane</keyword>
<dbReference type="PANTHER" id="PTHR10165">
    <property type="entry name" value="LIPID PHOSPHATE PHOSPHATASE"/>
    <property type="match status" value="1"/>
</dbReference>
<dbReference type="UniPathway" id="UPA00085"/>
<dbReference type="GO" id="GO:0005886">
    <property type="term" value="C:plasma membrane"/>
    <property type="evidence" value="ECO:0007669"/>
    <property type="project" value="TreeGrafter"/>
</dbReference>
<proteinExistence type="predicted"/>
<dbReference type="InterPro" id="IPR043216">
    <property type="entry name" value="PAP-like"/>
</dbReference>
<dbReference type="GO" id="GO:0006644">
    <property type="term" value="P:phospholipid metabolic process"/>
    <property type="evidence" value="ECO:0007669"/>
    <property type="project" value="UniProtKB-UniPathway"/>
</dbReference>
<keyword evidence="5" id="KW-1133">Transmembrane helix</keyword>
<dbReference type="GO" id="GO:0012505">
    <property type="term" value="C:endomembrane system"/>
    <property type="evidence" value="ECO:0007669"/>
    <property type="project" value="UniProtKB-SubCell"/>
</dbReference>